<dbReference type="GO" id="GO:0071555">
    <property type="term" value="P:cell wall organization"/>
    <property type="evidence" value="ECO:0007669"/>
    <property type="project" value="UniProtKB-KW"/>
</dbReference>
<dbReference type="GO" id="GO:0005737">
    <property type="term" value="C:cytoplasm"/>
    <property type="evidence" value="ECO:0007669"/>
    <property type="project" value="UniProtKB-SubCell"/>
</dbReference>
<dbReference type="AlphaFoldDB" id="A0A554JB80"/>
<proteinExistence type="inferred from homology"/>
<comment type="caution">
    <text evidence="5">The sequence shown here is derived from an EMBL/GenBank/DDBJ whole genome shotgun (WGS) entry which is preliminary data.</text>
</comment>
<dbReference type="GO" id="GO:0008360">
    <property type="term" value="P:regulation of cell shape"/>
    <property type="evidence" value="ECO:0007669"/>
    <property type="project" value="UniProtKB-KW"/>
</dbReference>
<comment type="similarity">
    <text evidence="3">Belongs to the KhpA RNA-binding protein family.</text>
</comment>
<dbReference type="HAMAP" id="MF_00088">
    <property type="entry name" value="KhpA"/>
    <property type="match status" value="1"/>
</dbReference>
<dbReference type="GO" id="GO:0003723">
    <property type="term" value="F:RNA binding"/>
    <property type="evidence" value="ECO:0007669"/>
    <property type="project" value="UniProtKB-UniRule"/>
</dbReference>
<feature type="region of interest" description="Disordered" evidence="4">
    <location>
        <begin position="76"/>
        <end position="130"/>
    </location>
</feature>
<keyword evidence="2 3" id="KW-0694">RNA-binding</keyword>
<keyword evidence="3" id="KW-0133">Cell shape</keyword>
<comment type="subcellular location">
    <subcellularLocation>
        <location evidence="3">Cytoplasm</location>
    </subcellularLocation>
</comment>
<dbReference type="InterPro" id="IPR015946">
    <property type="entry name" value="KH_dom-like_a/b"/>
</dbReference>
<reference evidence="5 6" key="1">
    <citation type="submission" date="2017-08" db="EMBL/GenBank/DDBJ databases">
        <title>Mechanisms for carbon and nitrogen cycling indicate functional differentiation within the Candidate Phyla Radiation.</title>
        <authorList>
            <person name="Danczak R.E."/>
            <person name="Johnston M.D."/>
            <person name="Kenah C."/>
            <person name="Slattery M."/>
            <person name="Wrighton K.C."/>
            <person name="Wilkins M.J."/>
        </authorList>
    </citation>
    <scope>NUCLEOTIDE SEQUENCE [LARGE SCALE GENOMIC DNA]</scope>
    <source>
        <strain evidence="5">Gr01-1014_85</strain>
    </source>
</reference>
<dbReference type="CDD" id="cd22533">
    <property type="entry name" value="KH-II_YlqC-like"/>
    <property type="match status" value="1"/>
</dbReference>
<dbReference type="InterPro" id="IPR009019">
    <property type="entry name" value="KH_sf_prok-type"/>
</dbReference>
<dbReference type="InterPro" id="IPR020627">
    <property type="entry name" value="KhpA"/>
</dbReference>
<keyword evidence="3" id="KW-0961">Cell wall biogenesis/degradation</keyword>
<accession>A0A554JB80</accession>
<feature type="compositionally biased region" description="Polar residues" evidence="4">
    <location>
        <begin position="105"/>
        <end position="116"/>
    </location>
</feature>
<dbReference type="Pfam" id="PF13083">
    <property type="entry name" value="KH_KhpA-B"/>
    <property type="match status" value="1"/>
</dbReference>
<sequence length="130" mass="14431">MQTDQQFVEMIVKAIVDTPDQVKTERTVDEMGVLITLWVAPDDMSKIIGKEGRTAKALRTLLRVLGAKNNSRVNLKIDEPAGSLHEHQSNESNDSTAEHDENHGNDQTSRNQTAHNQADDQIEGQGTEIL</sequence>
<comment type="subunit">
    <text evidence="3">Forms a complex with KhpB.</text>
</comment>
<dbReference type="EMBL" id="VMFD01000036">
    <property type="protein sequence ID" value="TSC65594.1"/>
    <property type="molecule type" value="Genomic_DNA"/>
</dbReference>
<dbReference type="Gene3D" id="3.30.300.20">
    <property type="match status" value="1"/>
</dbReference>
<evidence type="ECO:0000256" key="4">
    <source>
        <dbReference type="SAM" id="MobiDB-lite"/>
    </source>
</evidence>
<evidence type="ECO:0000313" key="5">
    <source>
        <dbReference type="EMBL" id="TSC65594.1"/>
    </source>
</evidence>
<name>A0A554JB80_9BACT</name>
<dbReference type="PANTHER" id="PTHR34654">
    <property type="entry name" value="UPF0109 PROTEIN SCO5592"/>
    <property type="match status" value="1"/>
</dbReference>
<dbReference type="Proteomes" id="UP000316253">
    <property type="component" value="Unassembled WGS sequence"/>
</dbReference>
<organism evidence="5 6">
    <name type="scientific">Candidatus Berkelbacteria bacterium Gr01-1014_85</name>
    <dbReference type="NCBI Taxonomy" id="2017150"/>
    <lineage>
        <taxon>Bacteria</taxon>
        <taxon>Candidatus Berkelbacteria</taxon>
    </lineage>
</organism>
<keyword evidence="3" id="KW-0143">Chaperone</keyword>
<feature type="compositionally biased region" description="Basic and acidic residues" evidence="4">
    <location>
        <begin position="76"/>
        <end position="89"/>
    </location>
</feature>
<dbReference type="PANTHER" id="PTHR34654:SF1">
    <property type="entry name" value="RNA-BINDING PROTEIN KHPA"/>
    <property type="match status" value="1"/>
</dbReference>
<dbReference type="SUPFAM" id="SSF54814">
    <property type="entry name" value="Prokaryotic type KH domain (KH-domain type II)"/>
    <property type="match status" value="1"/>
</dbReference>
<protein>
    <recommendedName>
        <fullName evidence="3">RNA-binding protein KhpA</fullName>
    </recommendedName>
    <alternativeName>
        <fullName evidence="3">KH-domain protein A</fullName>
    </alternativeName>
</protein>
<evidence type="ECO:0000313" key="6">
    <source>
        <dbReference type="Proteomes" id="UP000316253"/>
    </source>
</evidence>
<evidence type="ECO:0000256" key="2">
    <source>
        <dbReference type="ARBA" id="ARBA00022884"/>
    </source>
</evidence>
<gene>
    <name evidence="3" type="primary">khpA</name>
    <name evidence="5" type="ORF">CEO22_430</name>
</gene>
<evidence type="ECO:0000256" key="1">
    <source>
        <dbReference type="ARBA" id="ARBA00022490"/>
    </source>
</evidence>
<evidence type="ECO:0000256" key="3">
    <source>
        <dbReference type="HAMAP-Rule" id="MF_00088"/>
    </source>
</evidence>
<keyword evidence="1 3" id="KW-0963">Cytoplasm</keyword>
<comment type="function">
    <text evidence="3">A probable RNA chaperone. Forms a complex with KhpB which binds to cellular RNA and controls its expression. Plays a role in peptidoglycan (PG) homeostasis and cell length regulation.</text>
</comment>
<dbReference type="GO" id="GO:0009252">
    <property type="term" value="P:peptidoglycan biosynthetic process"/>
    <property type="evidence" value="ECO:0007669"/>
    <property type="project" value="UniProtKB-UniRule"/>
</dbReference>